<dbReference type="SUPFAM" id="SSF51905">
    <property type="entry name" value="FAD/NAD(P)-binding domain"/>
    <property type="match status" value="1"/>
</dbReference>
<protein>
    <recommendedName>
        <fullName evidence="6">FAD-binding domain-containing protein</fullName>
    </recommendedName>
</protein>
<evidence type="ECO:0000256" key="5">
    <source>
        <dbReference type="ARBA" id="ARBA00023033"/>
    </source>
</evidence>
<evidence type="ECO:0000256" key="3">
    <source>
        <dbReference type="ARBA" id="ARBA00022827"/>
    </source>
</evidence>
<dbReference type="InterPro" id="IPR050493">
    <property type="entry name" value="FAD-dep_Monooxygenase_BioMet"/>
</dbReference>
<evidence type="ECO:0000313" key="7">
    <source>
        <dbReference type="EMBL" id="KAF2111945.1"/>
    </source>
</evidence>
<keyword evidence="4" id="KW-0560">Oxidoreductase</keyword>
<dbReference type="OrthoDB" id="3800561at2759"/>
<keyword evidence="5" id="KW-0503">Monooxygenase</keyword>
<keyword evidence="2" id="KW-0285">Flavoprotein</keyword>
<dbReference type="PANTHER" id="PTHR13789">
    <property type="entry name" value="MONOOXYGENASE"/>
    <property type="match status" value="1"/>
</dbReference>
<proteinExistence type="inferred from homology"/>
<comment type="similarity">
    <text evidence="1">Belongs to the paxM FAD-dependent monooxygenase family.</text>
</comment>
<dbReference type="InterPro" id="IPR002938">
    <property type="entry name" value="FAD-bd"/>
</dbReference>
<dbReference type="PANTHER" id="PTHR13789:SF314">
    <property type="entry name" value="FAD-BINDING DOMAIN-CONTAINING PROTEIN"/>
    <property type="match status" value="1"/>
</dbReference>
<dbReference type="GO" id="GO:0071949">
    <property type="term" value="F:FAD binding"/>
    <property type="evidence" value="ECO:0007669"/>
    <property type="project" value="InterPro"/>
</dbReference>
<gene>
    <name evidence="7" type="ORF">BDV96DRAFT_649313</name>
</gene>
<dbReference type="GO" id="GO:0004497">
    <property type="term" value="F:monooxygenase activity"/>
    <property type="evidence" value="ECO:0007669"/>
    <property type="project" value="UniProtKB-KW"/>
</dbReference>
<dbReference type="Proteomes" id="UP000799770">
    <property type="component" value="Unassembled WGS sequence"/>
</dbReference>
<dbReference type="EMBL" id="ML977332">
    <property type="protein sequence ID" value="KAF2111945.1"/>
    <property type="molecule type" value="Genomic_DNA"/>
</dbReference>
<feature type="domain" description="FAD-binding" evidence="6">
    <location>
        <begin position="60"/>
        <end position="83"/>
    </location>
</feature>
<keyword evidence="8" id="KW-1185">Reference proteome</keyword>
<dbReference type="Pfam" id="PF01494">
    <property type="entry name" value="FAD_binding_3"/>
    <property type="match status" value="1"/>
</dbReference>
<accession>A0A6A5YXR7</accession>
<dbReference type="Gene3D" id="3.50.50.60">
    <property type="entry name" value="FAD/NAD(P)-binding domain"/>
    <property type="match status" value="1"/>
</dbReference>
<evidence type="ECO:0000256" key="2">
    <source>
        <dbReference type="ARBA" id="ARBA00022630"/>
    </source>
</evidence>
<name>A0A6A5YXR7_9PLEO</name>
<keyword evidence="3" id="KW-0274">FAD</keyword>
<evidence type="ECO:0000256" key="1">
    <source>
        <dbReference type="ARBA" id="ARBA00007992"/>
    </source>
</evidence>
<evidence type="ECO:0000313" key="8">
    <source>
        <dbReference type="Proteomes" id="UP000799770"/>
    </source>
</evidence>
<sequence>MYHTADSTEEADHLVTRFQADFSSLEKELEGFHPQILGLMPKAKDILPVWKLQDRDPLPTWCRGRLLLVGDAAHPMLPNQGQGTWMDEISERMKNFEDVRRPRASLVQLVSRYPYYVNGVEVIKDRLIEYMAADELPPAGNPNDMRRWLFNLRS</sequence>
<evidence type="ECO:0000256" key="4">
    <source>
        <dbReference type="ARBA" id="ARBA00023002"/>
    </source>
</evidence>
<evidence type="ECO:0000259" key="6">
    <source>
        <dbReference type="Pfam" id="PF01494"/>
    </source>
</evidence>
<reference evidence="7" key="1">
    <citation type="journal article" date="2020" name="Stud. Mycol.">
        <title>101 Dothideomycetes genomes: a test case for predicting lifestyles and emergence of pathogens.</title>
        <authorList>
            <person name="Haridas S."/>
            <person name="Albert R."/>
            <person name="Binder M."/>
            <person name="Bloem J."/>
            <person name="Labutti K."/>
            <person name="Salamov A."/>
            <person name="Andreopoulos B."/>
            <person name="Baker S."/>
            <person name="Barry K."/>
            <person name="Bills G."/>
            <person name="Bluhm B."/>
            <person name="Cannon C."/>
            <person name="Castanera R."/>
            <person name="Culley D."/>
            <person name="Daum C."/>
            <person name="Ezra D."/>
            <person name="Gonzalez J."/>
            <person name="Henrissat B."/>
            <person name="Kuo A."/>
            <person name="Liang C."/>
            <person name="Lipzen A."/>
            <person name="Lutzoni F."/>
            <person name="Magnuson J."/>
            <person name="Mondo S."/>
            <person name="Nolan M."/>
            <person name="Ohm R."/>
            <person name="Pangilinan J."/>
            <person name="Park H.-J."/>
            <person name="Ramirez L."/>
            <person name="Alfaro M."/>
            <person name="Sun H."/>
            <person name="Tritt A."/>
            <person name="Yoshinaga Y."/>
            <person name="Zwiers L.-H."/>
            <person name="Turgeon B."/>
            <person name="Goodwin S."/>
            <person name="Spatafora J."/>
            <person name="Crous P."/>
            <person name="Grigoriev I."/>
        </authorList>
    </citation>
    <scope>NUCLEOTIDE SEQUENCE</scope>
    <source>
        <strain evidence="7">CBS 627.86</strain>
    </source>
</reference>
<dbReference type="InterPro" id="IPR036188">
    <property type="entry name" value="FAD/NAD-bd_sf"/>
</dbReference>
<dbReference type="AlphaFoldDB" id="A0A6A5YXR7"/>
<organism evidence="7 8">
    <name type="scientific">Lophiotrema nucula</name>
    <dbReference type="NCBI Taxonomy" id="690887"/>
    <lineage>
        <taxon>Eukaryota</taxon>
        <taxon>Fungi</taxon>
        <taxon>Dikarya</taxon>
        <taxon>Ascomycota</taxon>
        <taxon>Pezizomycotina</taxon>
        <taxon>Dothideomycetes</taxon>
        <taxon>Pleosporomycetidae</taxon>
        <taxon>Pleosporales</taxon>
        <taxon>Lophiotremataceae</taxon>
        <taxon>Lophiotrema</taxon>
    </lineage>
</organism>